<evidence type="ECO:0000313" key="3">
    <source>
        <dbReference type="Proteomes" id="UP000094043"/>
    </source>
</evidence>
<accession>A0A1E3IMZ2</accession>
<keyword evidence="3" id="KW-1185">Reference proteome</keyword>
<protein>
    <submittedName>
        <fullName evidence="2">Uncharacterized protein</fullName>
    </submittedName>
</protein>
<reference evidence="2" key="1">
    <citation type="submission" date="2016-06" db="EMBL/GenBank/DDBJ databases">
        <authorList>
            <person name="Cuomo C."/>
            <person name="Litvintseva A."/>
            <person name="Heitman J."/>
            <person name="Chen Y."/>
            <person name="Sun S."/>
            <person name="Springer D."/>
            <person name="Dromer F."/>
            <person name="Young S."/>
            <person name="Zeng Q."/>
            <person name="Chapman S."/>
            <person name="Gujja S."/>
            <person name="Saif S."/>
            <person name="Birren B."/>
        </authorList>
    </citation>
    <scope>NUCLEOTIDE SEQUENCE</scope>
    <source>
        <strain evidence="2">CBS 7841</strain>
    </source>
</reference>
<reference evidence="2" key="3">
    <citation type="submission" date="2024-01" db="EMBL/GenBank/DDBJ databases">
        <authorList>
            <person name="Coelho M.A."/>
            <person name="David-Palma M."/>
            <person name="Shea T."/>
            <person name="Sun S."/>
            <person name="Cuomo C.A."/>
            <person name="Heitman J."/>
        </authorList>
    </citation>
    <scope>NUCLEOTIDE SEQUENCE</scope>
    <source>
        <strain evidence="2">CBS 7841</strain>
    </source>
</reference>
<name>A0A1E3IMZ2_9TREE</name>
<dbReference type="EMBL" id="CP143789">
    <property type="protein sequence ID" value="WVN89671.1"/>
    <property type="molecule type" value="Genomic_DNA"/>
</dbReference>
<dbReference type="KEGG" id="cdep:91089110"/>
<evidence type="ECO:0000313" key="2">
    <source>
        <dbReference type="EMBL" id="WVN89671.1"/>
    </source>
</evidence>
<proteinExistence type="predicted"/>
<dbReference type="RefSeq" id="XP_066070371.1">
    <property type="nucleotide sequence ID" value="XM_066214274.1"/>
</dbReference>
<feature type="region of interest" description="Disordered" evidence="1">
    <location>
        <begin position="179"/>
        <end position="259"/>
    </location>
</feature>
<sequence length="259" mass="29083">MPPSPTTDIASLSLPQVNTRLERNAALLASPLFSGHDPVRIKLEKARQDLLTRQQELMMQNMSLQPHSNVQVLASGKQRALQTIKQSEVHLAKNSLILPIDQTLLLGQRDYINQTAASLSSLSINPTRSISPKPRLPRNLSAKRSHTRLRYTESNAMQEGRQEDEIARAERLSRLGAFMSYKGDSDEQDEWSDSEDDYYSNDGGDEEGYFDENGMPKRRRDATGEQVDEFGLEDDEFQEGNDEYQNGAGDQPMSAAPDK</sequence>
<dbReference type="OrthoDB" id="2596678at2759"/>
<dbReference type="VEuPathDB" id="FungiDB:L203_01890"/>
<dbReference type="AlphaFoldDB" id="A0A1E3IMZ2"/>
<evidence type="ECO:0000256" key="1">
    <source>
        <dbReference type="SAM" id="MobiDB-lite"/>
    </source>
</evidence>
<gene>
    <name evidence="2" type="ORF">L203_104901</name>
</gene>
<organism evidence="2 3">
    <name type="scientific">Cryptococcus depauperatus CBS 7841</name>
    <dbReference type="NCBI Taxonomy" id="1295531"/>
    <lineage>
        <taxon>Eukaryota</taxon>
        <taxon>Fungi</taxon>
        <taxon>Dikarya</taxon>
        <taxon>Basidiomycota</taxon>
        <taxon>Agaricomycotina</taxon>
        <taxon>Tremellomycetes</taxon>
        <taxon>Tremellales</taxon>
        <taxon>Cryptococcaceae</taxon>
        <taxon>Cryptococcus</taxon>
    </lineage>
</organism>
<feature type="compositionally biased region" description="Acidic residues" evidence="1">
    <location>
        <begin position="226"/>
        <end position="242"/>
    </location>
</feature>
<dbReference type="Proteomes" id="UP000094043">
    <property type="component" value="Chromosome 6"/>
</dbReference>
<reference evidence="2" key="2">
    <citation type="journal article" date="2022" name="Elife">
        <title>Obligate sexual reproduction of a homothallic fungus closely related to the Cryptococcus pathogenic species complex.</title>
        <authorList>
            <person name="Passer A.R."/>
            <person name="Clancey S.A."/>
            <person name="Shea T."/>
            <person name="David-Palma M."/>
            <person name="Averette A.F."/>
            <person name="Boekhout T."/>
            <person name="Porcel B.M."/>
            <person name="Nowrousian M."/>
            <person name="Cuomo C.A."/>
            <person name="Sun S."/>
            <person name="Heitman J."/>
            <person name="Coelho M.A."/>
        </authorList>
    </citation>
    <scope>NUCLEOTIDE SEQUENCE</scope>
    <source>
        <strain evidence="2">CBS 7841</strain>
    </source>
</reference>
<feature type="compositionally biased region" description="Acidic residues" evidence="1">
    <location>
        <begin position="186"/>
        <end position="210"/>
    </location>
</feature>
<feature type="region of interest" description="Disordered" evidence="1">
    <location>
        <begin position="124"/>
        <end position="165"/>
    </location>
</feature>
<dbReference type="GeneID" id="91089110"/>